<accession>A0A1Y5HU24</accession>
<feature type="transmembrane region" description="Helical" evidence="1">
    <location>
        <begin position="149"/>
        <end position="172"/>
    </location>
</feature>
<comment type="caution">
    <text evidence="2">The sequence shown here is derived from an EMBL/GenBank/DDBJ whole genome shotgun (WGS) entry which is preliminary data.</text>
</comment>
<evidence type="ECO:0000313" key="2">
    <source>
        <dbReference type="EMBL" id="OUS40818.1"/>
    </source>
</evidence>
<dbReference type="EMBL" id="MABE01000240">
    <property type="protein sequence ID" value="OUS40818.1"/>
    <property type="molecule type" value="Genomic_DNA"/>
</dbReference>
<feature type="transmembrane region" description="Helical" evidence="1">
    <location>
        <begin position="91"/>
        <end position="109"/>
    </location>
</feature>
<dbReference type="Proteomes" id="UP000227088">
    <property type="component" value="Unassembled WGS sequence"/>
</dbReference>
<organism evidence="2 3">
    <name type="scientific">Oleispira antarctica</name>
    <dbReference type="NCBI Taxonomy" id="188908"/>
    <lineage>
        <taxon>Bacteria</taxon>
        <taxon>Pseudomonadati</taxon>
        <taxon>Pseudomonadota</taxon>
        <taxon>Gammaproteobacteria</taxon>
        <taxon>Oceanospirillales</taxon>
        <taxon>Oceanospirillaceae</taxon>
        <taxon>Oleispira</taxon>
    </lineage>
</organism>
<reference evidence="3" key="1">
    <citation type="journal article" date="2017" name="Proc. Natl. Acad. Sci. U.S.A.">
        <title>Simulation of Deepwater Horizon oil plume reveals substrate specialization within a complex community of hydrocarbon degraders.</title>
        <authorList>
            <person name="Hu P."/>
            <person name="Dubinsky E.A."/>
            <person name="Probst A.J."/>
            <person name="Wang J."/>
            <person name="Sieber C.M.K."/>
            <person name="Tom L.M."/>
            <person name="Gardinali P."/>
            <person name="Banfield J.F."/>
            <person name="Atlas R.M."/>
            <person name="Andersen G.L."/>
        </authorList>
    </citation>
    <scope>NUCLEOTIDE SEQUENCE [LARGE SCALE GENOMIC DNA]</scope>
</reference>
<keyword evidence="1" id="KW-0812">Transmembrane</keyword>
<evidence type="ECO:0000256" key="1">
    <source>
        <dbReference type="SAM" id="Phobius"/>
    </source>
</evidence>
<sequence>MFKALAKWSMDKPLNAIIAIVATLFIPLLFWLGAALMALSILRHGAKEAANVVLWGSLPAFAWLAMGDSTPLLIALGTSTLAIILRSSIDLRLTLMSASAIGVLIYFALPLLMPEVLAEVQKQSEALLSEALKDNLELWHSIQPKVGPLMVGALAAVQTMVMVLCLLLARWWQAAFYNPGGYSEEFHPLKLPVGYTASVVLLLVFGSSLPPLISGTLPILTIPLVIAGVAFVHGIVGMKNLGGQWLFAFYISVFLFGPYLFTLLIFLALIDSLIDIRGRLKDTVD</sequence>
<evidence type="ECO:0008006" key="4">
    <source>
        <dbReference type="Google" id="ProtNLM"/>
    </source>
</evidence>
<feature type="transmembrane region" description="Helical" evidence="1">
    <location>
        <begin position="245"/>
        <end position="270"/>
    </location>
</feature>
<feature type="transmembrane region" description="Helical" evidence="1">
    <location>
        <begin position="193"/>
        <end position="213"/>
    </location>
</feature>
<dbReference type="AlphaFoldDB" id="A0A1Y5HU24"/>
<keyword evidence="1" id="KW-0472">Membrane</keyword>
<keyword evidence="1" id="KW-1133">Transmembrane helix</keyword>
<name>A0A1Y5HU24_OLEAN</name>
<evidence type="ECO:0000313" key="3">
    <source>
        <dbReference type="Proteomes" id="UP000227088"/>
    </source>
</evidence>
<feature type="transmembrane region" description="Helical" evidence="1">
    <location>
        <begin position="16"/>
        <end position="41"/>
    </location>
</feature>
<feature type="transmembrane region" description="Helical" evidence="1">
    <location>
        <begin position="61"/>
        <end position="84"/>
    </location>
</feature>
<gene>
    <name evidence="2" type="ORF">A9R00_04085</name>
</gene>
<protein>
    <recommendedName>
        <fullName evidence="4">DUF2232 domain-containing protein</fullName>
    </recommendedName>
</protein>
<proteinExistence type="predicted"/>
<feature type="transmembrane region" description="Helical" evidence="1">
    <location>
        <begin position="219"/>
        <end position="238"/>
    </location>
</feature>